<dbReference type="Pfam" id="PF15929">
    <property type="entry name" value="Myofilin"/>
    <property type="match status" value="1"/>
</dbReference>
<name>A0A7R9F8D4_9NEOP</name>
<sequence>MLRNHLDMIGRNEPIQKKAKFWQSYVRALKGTDDMRAPERISSRPRSLFHPLSSDFPELGSWPYSKSIYDDPSTANERMTVPGYRYQPVSRETYGYSPRNLYPRSAYYPSYDSNKPWADHLKRLADIDRFYPSKYPLSYRYGVAAPAPRRAVSAAPSEKAVAFNYAGCPTRWVSSHIMRVRRPAHIHARWDNQTTPYGAAGATSLNATVQNHKRPLVVGVSRAETLQFSLYLALHSFLPERQLSVTHQEDLLVGQAPHQTF</sequence>
<reference evidence="1" key="1">
    <citation type="submission" date="2020-11" db="EMBL/GenBank/DDBJ databases">
        <authorList>
            <person name="Tran Van P."/>
        </authorList>
    </citation>
    <scope>NUCLEOTIDE SEQUENCE</scope>
</reference>
<dbReference type="InterPro" id="IPR031828">
    <property type="entry name" value="Myofilin"/>
</dbReference>
<dbReference type="AlphaFoldDB" id="A0A7R9F8D4"/>
<accession>A0A7R9F8D4</accession>
<evidence type="ECO:0000313" key="1">
    <source>
        <dbReference type="EMBL" id="CAD7447930.1"/>
    </source>
</evidence>
<evidence type="ECO:0008006" key="2">
    <source>
        <dbReference type="Google" id="ProtNLM"/>
    </source>
</evidence>
<protein>
    <recommendedName>
        <fullName evidence="2">Myofilin</fullName>
    </recommendedName>
</protein>
<dbReference type="EMBL" id="OD569388">
    <property type="protein sequence ID" value="CAD7447930.1"/>
    <property type="molecule type" value="Genomic_DNA"/>
</dbReference>
<organism evidence="1">
    <name type="scientific">Timema bartmani</name>
    <dbReference type="NCBI Taxonomy" id="61472"/>
    <lineage>
        <taxon>Eukaryota</taxon>
        <taxon>Metazoa</taxon>
        <taxon>Ecdysozoa</taxon>
        <taxon>Arthropoda</taxon>
        <taxon>Hexapoda</taxon>
        <taxon>Insecta</taxon>
        <taxon>Pterygota</taxon>
        <taxon>Neoptera</taxon>
        <taxon>Polyneoptera</taxon>
        <taxon>Phasmatodea</taxon>
        <taxon>Timematodea</taxon>
        <taxon>Timematoidea</taxon>
        <taxon>Timematidae</taxon>
        <taxon>Timema</taxon>
    </lineage>
</organism>
<proteinExistence type="predicted"/>
<gene>
    <name evidence="1" type="ORF">TBIB3V08_LOCUS10227</name>
</gene>